<sequence length="154" mass="16483">MSAGDILLLIMAVILPPLPVAIKRGLCSGAFWLNLLLSVLAYIPGMIHAWYIVLKYPDHIHSADCRHGQRDLERNPTTGTFPGQVYQAHPQPRVQQSHQPQAGGNMDGVYGGGGDAQQGQQRLLSAGGKNYGAASTGQQPPAYSPVDAKDQSRA</sequence>
<dbReference type="InterPro" id="IPR000612">
    <property type="entry name" value="PMP3"/>
</dbReference>
<dbReference type="GO" id="GO:0016020">
    <property type="term" value="C:membrane"/>
    <property type="evidence" value="ECO:0007669"/>
    <property type="project" value="UniProtKB-SubCell"/>
</dbReference>
<dbReference type="EMBL" id="CAHR02000080">
    <property type="protein sequence ID" value="CCG82329.1"/>
    <property type="molecule type" value="Genomic_DNA"/>
</dbReference>
<keyword evidence="9" id="KW-1185">Reference proteome</keyword>
<evidence type="ECO:0000313" key="9">
    <source>
        <dbReference type="Proteomes" id="UP000013776"/>
    </source>
</evidence>
<evidence type="ECO:0000256" key="2">
    <source>
        <dbReference type="ARBA" id="ARBA00009530"/>
    </source>
</evidence>
<accession>R4XG17</accession>
<reference evidence="8 9" key="1">
    <citation type="journal article" date="2013" name="MBio">
        <title>Genome sequencing of the plant pathogen Taphrina deformans, the causal agent of peach leaf curl.</title>
        <authorList>
            <person name="Cisse O.H."/>
            <person name="Almeida J.M.G.C.F."/>
            <person name="Fonseca A."/>
            <person name="Kumar A.A."/>
            <person name="Salojaervi J."/>
            <person name="Overmyer K."/>
            <person name="Hauser P.M."/>
            <person name="Pagni M."/>
        </authorList>
    </citation>
    <scope>NUCLEOTIDE SEQUENCE [LARGE SCALE GENOMIC DNA]</scope>
    <source>
        <strain evidence="9">PYCC 5710 / ATCC 11124 / CBS 356.35 / IMI 108563 / JCM 9778 / NBRC 8474</strain>
    </source>
</reference>
<comment type="subcellular location">
    <subcellularLocation>
        <location evidence="1">Membrane</location>
    </subcellularLocation>
</comment>
<feature type="region of interest" description="Disordered" evidence="6">
    <location>
        <begin position="67"/>
        <end position="154"/>
    </location>
</feature>
<evidence type="ECO:0008006" key="10">
    <source>
        <dbReference type="Google" id="ProtNLM"/>
    </source>
</evidence>
<proteinExistence type="inferred from homology"/>
<dbReference type="AlphaFoldDB" id="R4XG17"/>
<evidence type="ECO:0000313" key="8">
    <source>
        <dbReference type="EMBL" id="CCG82329.1"/>
    </source>
</evidence>
<keyword evidence="5 7" id="KW-0472">Membrane</keyword>
<evidence type="ECO:0000256" key="3">
    <source>
        <dbReference type="ARBA" id="ARBA00022692"/>
    </source>
</evidence>
<evidence type="ECO:0000256" key="4">
    <source>
        <dbReference type="ARBA" id="ARBA00022989"/>
    </source>
</evidence>
<dbReference type="Pfam" id="PF01679">
    <property type="entry name" value="Pmp3"/>
    <property type="match status" value="1"/>
</dbReference>
<comment type="similarity">
    <text evidence="2">Belongs to the UPF0057 (PMP3) family.</text>
</comment>
<evidence type="ECO:0000256" key="7">
    <source>
        <dbReference type="SAM" id="Phobius"/>
    </source>
</evidence>
<name>R4XG17_TAPDE</name>
<dbReference type="OrthoDB" id="2802411at2759"/>
<keyword evidence="3 7" id="KW-0812">Transmembrane</keyword>
<organism evidence="8 9">
    <name type="scientific">Taphrina deformans (strain PYCC 5710 / ATCC 11124 / CBS 356.35 / IMI 108563 / JCM 9778 / NBRC 8474)</name>
    <name type="common">Peach leaf curl fungus</name>
    <name type="synonym">Lalaria deformans</name>
    <dbReference type="NCBI Taxonomy" id="1097556"/>
    <lineage>
        <taxon>Eukaryota</taxon>
        <taxon>Fungi</taxon>
        <taxon>Dikarya</taxon>
        <taxon>Ascomycota</taxon>
        <taxon>Taphrinomycotina</taxon>
        <taxon>Taphrinomycetes</taxon>
        <taxon>Taphrinales</taxon>
        <taxon>Taphrinaceae</taxon>
        <taxon>Taphrina</taxon>
    </lineage>
</organism>
<dbReference type="VEuPathDB" id="FungiDB:TAPDE_002349"/>
<dbReference type="STRING" id="1097556.R4XG17"/>
<comment type="caution">
    <text evidence="8">The sequence shown here is derived from an EMBL/GenBank/DDBJ whole genome shotgun (WGS) entry which is preliminary data.</text>
</comment>
<feature type="transmembrane region" description="Helical" evidence="7">
    <location>
        <begin position="31"/>
        <end position="53"/>
    </location>
</feature>
<dbReference type="eggNOG" id="ENOG502S98A">
    <property type="taxonomic scope" value="Eukaryota"/>
</dbReference>
<evidence type="ECO:0000256" key="6">
    <source>
        <dbReference type="SAM" id="MobiDB-lite"/>
    </source>
</evidence>
<evidence type="ECO:0000256" key="5">
    <source>
        <dbReference type="ARBA" id="ARBA00023136"/>
    </source>
</evidence>
<feature type="compositionally biased region" description="Gly residues" evidence="6">
    <location>
        <begin position="105"/>
        <end position="116"/>
    </location>
</feature>
<dbReference type="Proteomes" id="UP000013776">
    <property type="component" value="Unassembled WGS sequence"/>
</dbReference>
<evidence type="ECO:0000256" key="1">
    <source>
        <dbReference type="ARBA" id="ARBA00004370"/>
    </source>
</evidence>
<feature type="compositionally biased region" description="Polar residues" evidence="6">
    <location>
        <begin position="93"/>
        <end position="102"/>
    </location>
</feature>
<gene>
    <name evidence="8" type="ORF">TAPDE_002349</name>
</gene>
<protein>
    <recommendedName>
        <fullName evidence="10">Stress response RCI peptide</fullName>
    </recommendedName>
</protein>
<dbReference type="PANTHER" id="PTHR21659:SF42">
    <property type="entry name" value="UPF0057 MEMBRANE PROTEIN ZK632.10-RELATED"/>
    <property type="match status" value="1"/>
</dbReference>
<dbReference type="PANTHER" id="PTHR21659">
    <property type="entry name" value="HYDROPHOBIC PROTEIN RCI2 LOW TEMPERATURE AND SALT RESPONSIVE PROTEIN LTI6 -RELATED"/>
    <property type="match status" value="1"/>
</dbReference>
<keyword evidence="4 7" id="KW-1133">Transmembrane helix</keyword>